<keyword evidence="4" id="KW-1185">Reference proteome</keyword>
<evidence type="ECO:0000259" key="2">
    <source>
        <dbReference type="Pfam" id="PF05050"/>
    </source>
</evidence>
<evidence type="ECO:0000313" key="3">
    <source>
        <dbReference type="EMBL" id="ORY53719.1"/>
    </source>
</evidence>
<dbReference type="Proteomes" id="UP000193642">
    <property type="component" value="Unassembled WGS sequence"/>
</dbReference>
<reference evidence="3 4" key="1">
    <citation type="submission" date="2016-07" db="EMBL/GenBank/DDBJ databases">
        <title>Pervasive Adenine N6-methylation of Active Genes in Fungi.</title>
        <authorList>
            <consortium name="DOE Joint Genome Institute"/>
            <person name="Mondo S.J."/>
            <person name="Dannebaum R.O."/>
            <person name="Kuo R.C."/>
            <person name="Labutti K."/>
            <person name="Haridas S."/>
            <person name="Kuo A."/>
            <person name="Salamov A."/>
            <person name="Ahrendt S.R."/>
            <person name="Lipzen A."/>
            <person name="Sullivan W."/>
            <person name="Andreopoulos W.B."/>
            <person name="Clum A."/>
            <person name="Lindquist E."/>
            <person name="Daum C."/>
            <person name="Ramamoorthy G.K."/>
            <person name="Gryganskyi A."/>
            <person name="Culley D."/>
            <person name="Magnuson J.K."/>
            <person name="James T.Y."/>
            <person name="O'Malley M.A."/>
            <person name="Stajich J.E."/>
            <person name="Spatafora J.W."/>
            <person name="Visel A."/>
            <person name="Grigoriev I.V."/>
        </authorList>
    </citation>
    <scope>NUCLEOTIDE SEQUENCE [LARGE SCALE GENOMIC DNA]</scope>
    <source>
        <strain evidence="3 4">JEL800</strain>
    </source>
</reference>
<dbReference type="EMBL" id="MCGO01000001">
    <property type="protein sequence ID" value="ORY53719.1"/>
    <property type="molecule type" value="Genomic_DNA"/>
</dbReference>
<protein>
    <recommendedName>
        <fullName evidence="2">Methyltransferase FkbM domain-containing protein</fullName>
    </recommendedName>
</protein>
<dbReference type="AlphaFoldDB" id="A0A1Y2D359"/>
<organism evidence="3 4">
    <name type="scientific">Rhizoclosmatium globosum</name>
    <dbReference type="NCBI Taxonomy" id="329046"/>
    <lineage>
        <taxon>Eukaryota</taxon>
        <taxon>Fungi</taxon>
        <taxon>Fungi incertae sedis</taxon>
        <taxon>Chytridiomycota</taxon>
        <taxon>Chytridiomycota incertae sedis</taxon>
        <taxon>Chytridiomycetes</taxon>
        <taxon>Chytridiales</taxon>
        <taxon>Chytriomycetaceae</taxon>
        <taxon>Rhizoclosmatium</taxon>
    </lineage>
</organism>
<accession>A0A1Y2D359</accession>
<dbReference type="OrthoDB" id="10006218at2759"/>
<evidence type="ECO:0000313" key="4">
    <source>
        <dbReference type="Proteomes" id="UP000193642"/>
    </source>
</evidence>
<dbReference type="PANTHER" id="PTHR44843">
    <property type="entry name" value="METHYLTRANSFERASE"/>
    <property type="match status" value="1"/>
</dbReference>
<dbReference type="Pfam" id="PF05050">
    <property type="entry name" value="Methyltransf_21"/>
    <property type="match status" value="1"/>
</dbReference>
<name>A0A1Y2D359_9FUNG</name>
<dbReference type="Gene3D" id="3.40.50.150">
    <property type="entry name" value="Vaccinia Virus protein VP39"/>
    <property type="match status" value="1"/>
</dbReference>
<feature type="signal peptide" evidence="1">
    <location>
        <begin position="1"/>
        <end position="23"/>
    </location>
</feature>
<dbReference type="PANTHER" id="PTHR44843:SF14">
    <property type="entry name" value="METHYLTRANSFERASE TYPE 11 DOMAIN-CONTAINING PROTEIN"/>
    <property type="match status" value="1"/>
</dbReference>
<dbReference type="SUPFAM" id="SSF53335">
    <property type="entry name" value="S-adenosyl-L-methionine-dependent methyltransferases"/>
    <property type="match status" value="1"/>
</dbReference>
<gene>
    <name evidence="3" type="ORF">BCR33DRAFT_761063</name>
</gene>
<feature type="chain" id="PRO_5012824577" description="Methyltransferase FkbM domain-containing protein" evidence="1">
    <location>
        <begin position="24"/>
        <end position="267"/>
    </location>
</feature>
<feature type="domain" description="Methyltransferase FkbM" evidence="2">
    <location>
        <begin position="136"/>
        <end position="230"/>
    </location>
</feature>
<comment type="caution">
    <text evidence="3">The sequence shown here is derived from an EMBL/GenBank/DDBJ whole genome shotgun (WGS) entry which is preliminary data.</text>
</comment>
<evidence type="ECO:0000256" key="1">
    <source>
        <dbReference type="SAM" id="SignalP"/>
    </source>
</evidence>
<dbReference type="InterPro" id="IPR029063">
    <property type="entry name" value="SAM-dependent_MTases_sf"/>
</dbReference>
<keyword evidence="1" id="KW-0732">Signal</keyword>
<dbReference type="InterPro" id="IPR006342">
    <property type="entry name" value="FkbM_mtfrase"/>
</dbReference>
<sequence>MTTSGRTVSIMAIIAGLLLLGISFDLLGKSASTSVNHTQSSLQSDVKSQKSSGSTKQRLVFIDLGANRGDSYEAMLGVGKKFNYNYTIPAGRSHKEMEAHLFEANSVFDEPLKEIKAKYDKDGSYAPIYIYPSTVVYTKDTTVSFFVDHKNPAHDFWGSSLLASHPDVTAQDKVDLPAINIARFILQNFKKEDHVVVKVDIEGAEFDTIPHLLSTGAYVNIDYLYIEWHEGVLSEEDRKVKPAKAYEALKEMVKEGVQAPTYDSAAR</sequence>
<proteinExistence type="predicted"/>